<gene>
    <name evidence="2" type="ORF">PPRIM_AZ9-3.1.T1740001</name>
</gene>
<dbReference type="Proteomes" id="UP000688137">
    <property type="component" value="Unassembled WGS sequence"/>
</dbReference>
<dbReference type="PROSITE" id="PS50082">
    <property type="entry name" value="WD_REPEATS_2"/>
    <property type="match status" value="2"/>
</dbReference>
<dbReference type="AlphaFoldDB" id="A0A8S1QMR1"/>
<dbReference type="GO" id="GO:0097361">
    <property type="term" value="C:cytosolic [4Fe-4S] assembly targeting complex"/>
    <property type="evidence" value="ECO:0007669"/>
    <property type="project" value="TreeGrafter"/>
</dbReference>
<organism evidence="2 3">
    <name type="scientific">Paramecium primaurelia</name>
    <dbReference type="NCBI Taxonomy" id="5886"/>
    <lineage>
        <taxon>Eukaryota</taxon>
        <taxon>Sar</taxon>
        <taxon>Alveolata</taxon>
        <taxon>Ciliophora</taxon>
        <taxon>Intramacronucleata</taxon>
        <taxon>Oligohymenophorea</taxon>
        <taxon>Peniculida</taxon>
        <taxon>Parameciidae</taxon>
        <taxon>Paramecium</taxon>
    </lineage>
</organism>
<feature type="repeat" description="WD" evidence="1">
    <location>
        <begin position="272"/>
        <end position="303"/>
    </location>
</feature>
<keyword evidence="1" id="KW-0853">WD repeat</keyword>
<dbReference type="OMA" id="SIEFEHY"/>
<evidence type="ECO:0000313" key="3">
    <source>
        <dbReference type="Proteomes" id="UP000688137"/>
    </source>
</evidence>
<dbReference type="InterPro" id="IPR001680">
    <property type="entry name" value="WD40_rpt"/>
</dbReference>
<proteinExistence type="predicted"/>
<dbReference type="PROSITE" id="PS50294">
    <property type="entry name" value="WD_REPEATS_REGION"/>
    <property type="match status" value="2"/>
</dbReference>
<dbReference type="Pfam" id="PF00400">
    <property type="entry name" value="WD40"/>
    <property type="match status" value="3"/>
</dbReference>
<comment type="caution">
    <text evidence="2">The sequence shown here is derived from an EMBL/GenBank/DDBJ whole genome shotgun (WGS) entry which is preliminary data.</text>
</comment>
<feature type="repeat" description="WD" evidence="1">
    <location>
        <begin position="227"/>
        <end position="261"/>
    </location>
</feature>
<protein>
    <recommendedName>
        <fullName evidence="4">WD40-repeat-containing domain</fullName>
    </recommendedName>
</protein>
<name>A0A8S1QMR1_PARPR</name>
<dbReference type="PANTHER" id="PTHR19920">
    <property type="entry name" value="WD40 PROTEIN CIAO1"/>
    <property type="match status" value="1"/>
</dbReference>
<dbReference type="SMART" id="SM00320">
    <property type="entry name" value="WD40"/>
    <property type="match status" value="4"/>
</dbReference>
<evidence type="ECO:0008006" key="4">
    <source>
        <dbReference type="Google" id="ProtNLM"/>
    </source>
</evidence>
<sequence>MHQQQESFTSKTSKQIEECIKEMQNNIDSSFNRIDTFIDQTLNDIDELFKQRQLQQQQSTDCQQYNRLPQLQSPDIQNQQFNNQLIHQVTSLIKISFDKQVNNKEECLNQQFKKQLTQILEKEKIEQQSLQETIKSKDKLLESQNLQIQQFKQTQISIQQPIINQPSSQLIFKPFNYQLLQNNSIQQHQECQAIAINKDCSIVIAGCDKQIKVFEFKQEVLKQTQLLSEHQDSIITLKFMSKSNQFISGSDDKSIIIWSMNQSNSWIIQQKLNGHNNSIYSLILNNNEDLIISGSADKTIKFWMKQNHQWLCQQTITDHNGSIQGLSINQQQNKVISCGSDNQILIIEQSQQKWIVIQKIKGEKYGFRICFINDNVFTFQPNGIKQMHVYEMNNTNKQYLKTKDILVKGCGDDYFVFPQQHIKSKCLLVNKNGEYVNLIRTMENGEFKTEQSIEFEHYNLYGCMSEDGQYLMTWDHSTKEIQIRKYNEI</sequence>
<evidence type="ECO:0000256" key="1">
    <source>
        <dbReference type="PROSITE-ProRule" id="PRU00221"/>
    </source>
</evidence>
<accession>A0A8S1QMR1</accession>
<reference evidence="2" key="1">
    <citation type="submission" date="2021-01" db="EMBL/GenBank/DDBJ databases">
        <authorList>
            <consortium name="Genoscope - CEA"/>
            <person name="William W."/>
        </authorList>
    </citation>
    <scope>NUCLEOTIDE SEQUENCE</scope>
</reference>
<evidence type="ECO:0000313" key="2">
    <source>
        <dbReference type="EMBL" id="CAD8116514.1"/>
    </source>
</evidence>
<dbReference type="EMBL" id="CAJJDM010000183">
    <property type="protein sequence ID" value="CAD8116514.1"/>
    <property type="molecule type" value="Genomic_DNA"/>
</dbReference>
<keyword evidence="3" id="KW-1185">Reference proteome</keyword>
<dbReference type="GO" id="GO:0016226">
    <property type="term" value="P:iron-sulfur cluster assembly"/>
    <property type="evidence" value="ECO:0007669"/>
    <property type="project" value="TreeGrafter"/>
</dbReference>
<dbReference type="PANTHER" id="PTHR19920:SF0">
    <property type="entry name" value="CYTOSOLIC IRON-SULFUR PROTEIN ASSEMBLY PROTEIN CIAO1-RELATED"/>
    <property type="match status" value="1"/>
</dbReference>